<dbReference type="EMBL" id="JAWXYB010000008">
    <property type="protein sequence ID" value="MDX5929586.1"/>
    <property type="molecule type" value="Genomic_DNA"/>
</dbReference>
<dbReference type="EMBL" id="JAWXYB010000008">
    <property type="protein sequence ID" value="MDX5929494.1"/>
    <property type="molecule type" value="Genomic_DNA"/>
</dbReference>
<evidence type="ECO:0000259" key="1">
    <source>
        <dbReference type="Pfam" id="PF07929"/>
    </source>
</evidence>
<reference evidence="3 4" key="1">
    <citation type="submission" date="2023-11" db="EMBL/GenBank/DDBJ databases">
        <title>MicrobeMod: A computational toolkit for identifying prokaryotic methylation and restriction-modification with nanopore sequencing.</title>
        <authorList>
            <person name="Crits-Christoph A."/>
            <person name="Kang S.C."/>
            <person name="Lee H."/>
            <person name="Ostrov N."/>
        </authorList>
    </citation>
    <scope>NUCLEOTIDE SEQUENCE [LARGE SCALE GENOMIC DNA]</scope>
    <source>
        <strain evidence="3 4">DSMZ 700</strain>
    </source>
</reference>
<dbReference type="InterPro" id="IPR012912">
    <property type="entry name" value="Plasmid_pRiA4b_Orf3-like"/>
</dbReference>
<dbReference type="Gene3D" id="3.10.290.30">
    <property type="entry name" value="MM3350-like"/>
    <property type="match status" value="1"/>
</dbReference>
<evidence type="ECO:0000313" key="4">
    <source>
        <dbReference type="Proteomes" id="UP001279553"/>
    </source>
</evidence>
<dbReference type="SUPFAM" id="SSF159941">
    <property type="entry name" value="MM3350-like"/>
    <property type="match status" value="1"/>
</dbReference>
<dbReference type="Pfam" id="PF07929">
    <property type="entry name" value="PRiA4_ORF3"/>
    <property type="match status" value="1"/>
</dbReference>
<name>A0AAW9DL53_ACIAO</name>
<feature type="domain" description="Plasmid pRiA4b Orf3-like" evidence="1">
    <location>
        <begin position="25"/>
        <end position="153"/>
    </location>
</feature>
<evidence type="ECO:0000313" key="2">
    <source>
        <dbReference type="EMBL" id="MDX5929494.1"/>
    </source>
</evidence>
<keyword evidence="4" id="KW-1185">Reference proteome</keyword>
<dbReference type="AlphaFoldDB" id="A0AAW9DL53"/>
<dbReference type="RefSeq" id="WP_319612562.1">
    <property type="nucleotide sequence ID" value="NZ_JAWXYB010000008.1"/>
</dbReference>
<dbReference type="PANTHER" id="PTHR41878">
    <property type="entry name" value="LEXA REPRESSOR-RELATED"/>
    <property type="match status" value="1"/>
</dbReference>
<organism evidence="3 4">
    <name type="scientific">Acidiphilium acidophilum</name>
    <name type="common">Thiobacillus acidophilus</name>
    <dbReference type="NCBI Taxonomy" id="76588"/>
    <lineage>
        <taxon>Bacteria</taxon>
        <taxon>Pseudomonadati</taxon>
        <taxon>Pseudomonadota</taxon>
        <taxon>Alphaproteobacteria</taxon>
        <taxon>Acetobacterales</taxon>
        <taxon>Acidocellaceae</taxon>
        <taxon>Acidiphilium</taxon>
    </lineage>
</organism>
<dbReference type="InterPro" id="IPR024047">
    <property type="entry name" value="MM3350-like_sf"/>
</dbReference>
<proteinExistence type="predicted"/>
<dbReference type="Proteomes" id="UP001279553">
    <property type="component" value="Unassembled WGS sequence"/>
</dbReference>
<dbReference type="PANTHER" id="PTHR41878:SF1">
    <property type="entry name" value="TNPR PROTEIN"/>
    <property type="match status" value="1"/>
</dbReference>
<evidence type="ECO:0000313" key="3">
    <source>
        <dbReference type="EMBL" id="MDX5929586.1"/>
    </source>
</evidence>
<accession>A0AAW9DL53</accession>
<comment type="caution">
    <text evidence="3">The sequence shown here is derived from an EMBL/GenBank/DDBJ whole genome shotgun (WGS) entry which is preliminary data.</text>
</comment>
<gene>
    <name evidence="2" type="ORF">SIL87_01760</name>
    <name evidence="3" type="ORF">SIL87_02245</name>
</gene>
<protein>
    <recommendedName>
        <fullName evidence="1">Plasmid pRiA4b Orf3-like domain-containing protein</fullName>
    </recommendedName>
</protein>
<sequence length="237" mass="26688">MKRTLKSTLPKECSAASASSEPESIVQIKVWLHGISPMVWRRVLVPSTLTLRELHGVIQVAMGWDGIHLYQFCLRAAEYGSVELSASSPDVTLAALRLRKNARFTYEYDLNIPWRHEVRIEGWLNPGDGKAYPACVAGDGACPPEDCGGPDAFMVNRDGILSMDGLEDLGTMIDIIEGVVLEGRQEILNDEEAMWRLEQAVDRSHARERARGRPFSRRAVNARLRRAEYRELMHQQC</sequence>